<evidence type="ECO:0000256" key="1">
    <source>
        <dbReference type="SAM" id="MobiDB-lite"/>
    </source>
</evidence>
<keyword evidence="3" id="KW-1185">Reference proteome</keyword>
<dbReference type="AlphaFoldDB" id="Q0RSG7"/>
<evidence type="ECO:0000313" key="3">
    <source>
        <dbReference type="Proteomes" id="UP000000657"/>
    </source>
</evidence>
<gene>
    <name evidence="2" type="ordered locus">FRAAL0826</name>
</gene>
<protein>
    <submittedName>
        <fullName evidence="2">Uncharacterized protein</fullName>
    </submittedName>
</protein>
<organism evidence="2 3">
    <name type="scientific">Frankia alni (strain DSM 45986 / CECT 9034 / ACN14a)</name>
    <dbReference type="NCBI Taxonomy" id="326424"/>
    <lineage>
        <taxon>Bacteria</taxon>
        <taxon>Bacillati</taxon>
        <taxon>Actinomycetota</taxon>
        <taxon>Actinomycetes</taxon>
        <taxon>Frankiales</taxon>
        <taxon>Frankiaceae</taxon>
        <taxon>Frankia</taxon>
    </lineage>
</organism>
<dbReference type="HOGENOM" id="CLU_1479990_0_0_11"/>
<reference evidence="2 3" key="1">
    <citation type="journal article" date="2007" name="Genome Res.">
        <title>Genome characteristics of facultatively symbiotic Frankia sp. strains reflect host range and host plant biogeography.</title>
        <authorList>
            <person name="Normand P."/>
            <person name="Lapierre P."/>
            <person name="Tisa L.S."/>
            <person name="Gogarten J.P."/>
            <person name="Alloisio N."/>
            <person name="Bagnarol E."/>
            <person name="Bassi C.A."/>
            <person name="Berry A.M."/>
            <person name="Bickhart D.M."/>
            <person name="Choisne N."/>
            <person name="Couloux A."/>
            <person name="Cournoyer B."/>
            <person name="Cruveiller S."/>
            <person name="Daubin V."/>
            <person name="Demange N."/>
            <person name="Francino M.P."/>
            <person name="Goltsman E."/>
            <person name="Huang Y."/>
            <person name="Kopp O.R."/>
            <person name="Labarre L."/>
            <person name="Lapidus A."/>
            <person name="Lavire C."/>
            <person name="Marechal J."/>
            <person name="Martinez M."/>
            <person name="Mastronunzio J.E."/>
            <person name="Mullin B.C."/>
            <person name="Niemann J."/>
            <person name="Pujic P."/>
            <person name="Rawnsley T."/>
            <person name="Rouy Z."/>
            <person name="Schenowitz C."/>
            <person name="Sellstedt A."/>
            <person name="Tavares F."/>
            <person name="Tomkins J.P."/>
            <person name="Vallenet D."/>
            <person name="Valverde C."/>
            <person name="Wall L.G."/>
            <person name="Wang Y."/>
            <person name="Medigue C."/>
            <person name="Benson D.R."/>
        </authorList>
    </citation>
    <scope>NUCLEOTIDE SEQUENCE [LARGE SCALE GENOMIC DNA]</scope>
    <source>
        <strain evidence="3">DSM 45986 / CECT 9034 / ACN14a</strain>
    </source>
</reference>
<dbReference type="Proteomes" id="UP000000657">
    <property type="component" value="Chromosome"/>
</dbReference>
<name>Q0RSG7_FRAAA</name>
<sequence length="182" mass="20620">MAARVRLDHYLQLVRAELHQAINVGRSIADCVAHARGRVPFWSDDTIADALTDRGADPLLRCHRRPAHRLPPAPHPRRPRRTLAGWPGPGQLRPMNRMTGRRSRRRASGKIFHAYSAEAATIHSLWIVAVRNENRWDWAGWCSEPPIQRLAESGAGTRNFRFRKSAACGQYPRRLDGLTCVP</sequence>
<dbReference type="EMBL" id="CT573213">
    <property type="protein sequence ID" value="CAJ59495.1"/>
    <property type="molecule type" value="Genomic_DNA"/>
</dbReference>
<proteinExistence type="predicted"/>
<accession>Q0RSG7</accession>
<dbReference type="KEGG" id="fal:FRAAL0826"/>
<evidence type="ECO:0000313" key="2">
    <source>
        <dbReference type="EMBL" id="CAJ59495.1"/>
    </source>
</evidence>
<feature type="region of interest" description="Disordered" evidence="1">
    <location>
        <begin position="65"/>
        <end position="103"/>
    </location>
</feature>